<proteinExistence type="predicted"/>
<reference evidence="1" key="1">
    <citation type="submission" date="2018-06" db="EMBL/GenBank/DDBJ databases">
        <authorList>
            <person name="Zhirakovskaya E."/>
        </authorList>
    </citation>
    <scope>NUCLEOTIDE SEQUENCE</scope>
</reference>
<organism evidence="1">
    <name type="scientific">hydrothermal vent metagenome</name>
    <dbReference type="NCBI Taxonomy" id="652676"/>
    <lineage>
        <taxon>unclassified sequences</taxon>
        <taxon>metagenomes</taxon>
        <taxon>ecological metagenomes</taxon>
    </lineage>
</organism>
<name>A0A3B0YHW6_9ZZZZ</name>
<gene>
    <name evidence="1" type="ORF">MNBD_GAMMA14-91</name>
</gene>
<feature type="non-terminal residue" evidence="1">
    <location>
        <position position="31"/>
    </location>
</feature>
<protein>
    <submittedName>
        <fullName evidence="1">Uncharacterized protein</fullName>
    </submittedName>
</protein>
<sequence>MPCFLGDPEAGLQRLMDPPDELASELWLLTH</sequence>
<dbReference type="EMBL" id="UOFM01000172">
    <property type="protein sequence ID" value="VAW76340.1"/>
    <property type="molecule type" value="Genomic_DNA"/>
</dbReference>
<dbReference type="AlphaFoldDB" id="A0A3B0YHW6"/>
<accession>A0A3B0YHW6</accession>
<evidence type="ECO:0000313" key="1">
    <source>
        <dbReference type="EMBL" id="VAW76340.1"/>
    </source>
</evidence>